<comment type="caution">
    <text evidence="1">The sequence shown here is derived from an EMBL/GenBank/DDBJ whole genome shotgun (WGS) entry which is preliminary data.</text>
</comment>
<proteinExistence type="predicted"/>
<dbReference type="SUPFAM" id="SSF48484">
    <property type="entry name" value="Lipoxigenase"/>
    <property type="match status" value="1"/>
</dbReference>
<evidence type="ECO:0000313" key="2">
    <source>
        <dbReference type="Proteomes" id="UP001150879"/>
    </source>
</evidence>
<dbReference type="OrthoDB" id="407298at2759"/>
<dbReference type="InterPro" id="IPR036226">
    <property type="entry name" value="LipOase_C_sf"/>
</dbReference>
<sequence length="345" mass="39950">MVRNLTATSSKWPKNPEEAVLDDMDTAGGLGEKPRGLACAAFEQKEPVRIKEGTYRGIQLALTKVYDLIEQQYMSFMDVAQVEPLIPTALTRLDKRDFFVFTKGEDGYPPHLDLGLNKEWANNNEEGKNQRSDLGPFALFNTWRLIQLSFIMGTIAEVEDYNRERRAGWWGQDIFDRPNVGDLKDWYSDARFSQQHFATTITRASNDWIYHFTQAAKTSDDADAKDVISKLSTRCPESFYVQDYSYFRTITDIDSADEIKYETKMGPKPVLLVMVARRQNMCAMYVPYLLSFKPNEKTETLMGCIYTTWYIYYNKSSPSDVEKKIRDALHRFYQALQASDDEFER</sequence>
<name>A0A9W9MYV8_9EURO</name>
<keyword evidence="2" id="KW-1185">Reference proteome</keyword>
<evidence type="ECO:0000313" key="1">
    <source>
        <dbReference type="EMBL" id="KAJ5210103.1"/>
    </source>
</evidence>
<dbReference type="AlphaFoldDB" id="A0A9W9MYV8"/>
<reference evidence="1" key="2">
    <citation type="journal article" date="2023" name="IMA Fungus">
        <title>Comparative genomic study of the Penicillium genus elucidates a diverse pangenome and 15 lateral gene transfer events.</title>
        <authorList>
            <person name="Petersen C."/>
            <person name="Sorensen T."/>
            <person name="Nielsen M.R."/>
            <person name="Sondergaard T.E."/>
            <person name="Sorensen J.L."/>
            <person name="Fitzpatrick D.A."/>
            <person name="Frisvad J.C."/>
            <person name="Nielsen K.L."/>
        </authorList>
    </citation>
    <scope>NUCLEOTIDE SEQUENCE</scope>
    <source>
        <strain evidence="1">IBT 16849</strain>
    </source>
</reference>
<dbReference type="Proteomes" id="UP001150879">
    <property type="component" value="Unassembled WGS sequence"/>
</dbReference>
<organism evidence="1 2">
    <name type="scientific">Penicillium cf. griseofulvum</name>
    <dbReference type="NCBI Taxonomy" id="2972120"/>
    <lineage>
        <taxon>Eukaryota</taxon>
        <taxon>Fungi</taxon>
        <taxon>Dikarya</taxon>
        <taxon>Ascomycota</taxon>
        <taxon>Pezizomycotina</taxon>
        <taxon>Eurotiomycetes</taxon>
        <taxon>Eurotiomycetidae</taxon>
        <taxon>Eurotiales</taxon>
        <taxon>Aspergillaceae</taxon>
        <taxon>Penicillium</taxon>
    </lineage>
</organism>
<dbReference type="EMBL" id="JAPQKP010000001">
    <property type="protein sequence ID" value="KAJ5210103.1"/>
    <property type="molecule type" value="Genomic_DNA"/>
</dbReference>
<protein>
    <submittedName>
        <fullName evidence="1">Lipoxygenase</fullName>
    </submittedName>
</protein>
<gene>
    <name evidence="1" type="ORF">N7472_000242</name>
</gene>
<accession>A0A9W9MYV8</accession>
<reference evidence="1" key="1">
    <citation type="submission" date="2022-11" db="EMBL/GenBank/DDBJ databases">
        <authorList>
            <person name="Petersen C."/>
        </authorList>
    </citation>
    <scope>NUCLEOTIDE SEQUENCE</scope>
    <source>
        <strain evidence="1">IBT 16849</strain>
    </source>
</reference>